<evidence type="ECO:0000313" key="2">
    <source>
        <dbReference type="Proteomes" id="UP001197247"/>
    </source>
</evidence>
<accession>A0ABS5TIA1</accession>
<dbReference type="EMBL" id="JAHBAY010000007">
    <property type="protein sequence ID" value="MBT0770770.1"/>
    <property type="molecule type" value="Genomic_DNA"/>
</dbReference>
<evidence type="ECO:0000313" key="1">
    <source>
        <dbReference type="EMBL" id="MBT0770770.1"/>
    </source>
</evidence>
<dbReference type="Proteomes" id="UP001197247">
    <property type="component" value="Unassembled WGS sequence"/>
</dbReference>
<keyword evidence="2" id="KW-1185">Reference proteome</keyword>
<proteinExistence type="predicted"/>
<evidence type="ECO:0008006" key="3">
    <source>
        <dbReference type="Google" id="ProtNLM"/>
    </source>
</evidence>
<organism evidence="1 2">
    <name type="scientific">Kineosporia corallincola</name>
    <dbReference type="NCBI Taxonomy" id="2835133"/>
    <lineage>
        <taxon>Bacteria</taxon>
        <taxon>Bacillati</taxon>
        <taxon>Actinomycetota</taxon>
        <taxon>Actinomycetes</taxon>
        <taxon>Kineosporiales</taxon>
        <taxon>Kineosporiaceae</taxon>
        <taxon>Kineosporia</taxon>
    </lineage>
</organism>
<dbReference type="RefSeq" id="WP_214157070.1">
    <property type="nucleotide sequence ID" value="NZ_JAHBAY010000007.1"/>
</dbReference>
<protein>
    <recommendedName>
        <fullName evidence="3">HNH endonuclease</fullName>
    </recommendedName>
</protein>
<gene>
    <name evidence="1" type="ORF">KIH74_17640</name>
</gene>
<name>A0ABS5TIA1_9ACTN</name>
<comment type="caution">
    <text evidence="1">The sequence shown here is derived from an EMBL/GenBank/DDBJ whole genome shotgun (WGS) entry which is preliminary data.</text>
</comment>
<sequence length="224" mass="25138">MAIPSWTDSKLGTMKRAALWLVQEVGEGNIFTKGQLRDAFPGTSQIDRRMRDLRDFDWKISTNREDVSLDANEQRFVQQGIAVWEPGKATRSGPSAITANQRRDLLARDGHKCRSCGIGPGEKYAGIETAAQLDIARRTVLMPDGSETIQLLVECNRCRIGGRELTADLTDVLNRLTSLPAIERKMLTSWIAKDARSFSTVEQLWADYRTLPSEAREKVRKSLS</sequence>
<reference evidence="1 2" key="1">
    <citation type="submission" date="2021-05" db="EMBL/GenBank/DDBJ databases">
        <title>Kineosporia and Streptomyces sp. nov. two new marine actinobacteria isolated from Coral.</title>
        <authorList>
            <person name="Buangrab K."/>
            <person name="Sutthacheep M."/>
            <person name="Yeemin T."/>
            <person name="Harunari E."/>
            <person name="Igarashi Y."/>
            <person name="Kanchanasin P."/>
            <person name="Tanasupawat S."/>
            <person name="Phongsopitanun W."/>
        </authorList>
    </citation>
    <scope>NUCLEOTIDE SEQUENCE [LARGE SCALE GENOMIC DNA]</scope>
    <source>
        <strain evidence="1 2">J2-2</strain>
    </source>
</reference>